<feature type="compositionally biased region" description="Polar residues" evidence="1">
    <location>
        <begin position="24"/>
        <end position="33"/>
    </location>
</feature>
<reference evidence="2" key="1">
    <citation type="submission" date="2022-02" db="EMBL/GenBank/DDBJ databases">
        <authorList>
            <person name="Henning P.M."/>
            <person name="McCubbin A.G."/>
            <person name="Shore J.S."/>
        </authorList>
    </citation>
    <scope>NUCLEOTIDE SEQUENCE</scope>
    <source>
        <strain evidence="2">F60SS</strain>
        <tissue evidence="2">Leaves</tissue>
    </source>
</reference>
<proteinExistence type="predicted"/>
<feature type="region of interest" description="Disordered" evidence="1">
    <location>
        <begin position="439"/>
        <end position="489"/>
    </location>
</feature>
<reference evidence="2" key="2">
    <citation type="journal article" date="2023" name="Plants (Basel)">
        <title>Annotation of the Turnera subulata (Passifloraceae) Draft Genome Reveals the S-Locus Evolved after the Divergence of Turneroideae from Passifloroideae in a Stepwise Manner.</title>
        <authorList>
            <person name="Henning P.M."/>
            <person name="Roalson E.H."/>
            <person name="Mir W."/>
            <person name="McCubbin A.G."/>
            <person name="Shore J.S."/>
        </authorList>
    </citation>
    <scope>NUCLEOTIDE SEQUENCE</scope>
    <source>
        <strain evidence="2">F60SS</strain>
    </source>
</reference>
<evidence type="ECO:0000313" key="2">
    <source>
        <dbReference type="EMBL" id="KAJ4848753.1"/>
    </source>
</evidence>
<protein>
    <recommendedName>
        <fullName evidence="4">DUF4283 domain-containing protein</fullName>
    </recommendedName>
</protein>
<feature type="region of interest" description="Disordered" evidence="1">
    <location>
        <begin position="510"/>
        <end position="559"/>
    </location>
</feature>
<feature type="region of interest" description="Disordered" evidence="1">
    <location>
        <begin position="1"/>
        <end position="33"/>
    </location>
</feature>
<evidence type="ECO:0000256" key="1">
    <source>
        <dbReference type="SAM" id="MobiDB-lite"/>
    </source>
</evidence>
<organism evidence="2 3">
    <name type="scientific">Turnera subulata</name>
    <dbReference type="NCBI Taxonomy" id="218843"/>
    <lineage>
        <taxon>Eukaryota</taxon>
        <taxon>Viridiplantae</taxon>
        <taxon>Streptophyta</taxon>
        <taxon>Embryophyta</taxon>
        <taxon>Tracheophyta</taxon>
        <taxon>Spermatophyta</taxon>
        <taxon>Magnoliopsida</taxon>
        <taxon>eudicotyledons</taxon>
        <taxon>Gunneridae</taxon>
        <taxon>Pentapetalae</taxon>
        <taxon>rosids</taxon>
        <taxon>fabids</taxon>
        <taxon>Malpighiales</taxon>
        <taxon>Passifloraceae</taxon>
        <taxon>Turnera</taxon>
    </lineage>
</organism>
<name>A0A9Q0GFM0_9ROSI</name>
<evidence type="ECO:0008006" key="4">
    <source>
        <dbReference type="Google" id="ProtNLM"/>
    </source>
</evidence>
<dbReference type="EMBL" id="JAKUCV010000814">
    <property type="protein sequence ID" value="KAJ4848753.1"/>
    <property type="molecule type" value="Genomic_DNA"/>
</dbReference>
<dbReference type="AlphaFoldDB" id="A0A9Q0GFM0"/>
<dbReference type="Proteomes" id="UP001141552">
    <property type="component" value="Unassembled WGS sequence"/>
</dbReference>
<comment type="caution">
    <text evidence="2">The sequence shown here is derived from an EMBL/GenBank/DDBJ whole genome shotgun (WGS) entry which is preliminary data.</text>
</comment>
<feature type="compositionally biased region" description="Pro residues" evidence="1">
    <location>
        <begin position="549"/>
        <end position="559"/>
    </location>
</feature>
<feature type="compositionally biased region" description="Polar residues" evidence="1">
    <location>
        <begin position="453"/>
        <end position="472"/>
    </location>
</feature>
<gene>
    <name evidence="2" type="ORF">Tsubulata_020472</name>
</gene>
<sequence>MFSQPFLSQPMSHGLPGGLPPFQNPNSSQTNAIVNPPLLSLPPTNNLNTIALIKPKPLYFSRWNGMNGARYAFLRFKKDVPAETLILHITGTEIDGCSLVASMAKNRLASGTKSGHYQTFRGPRTDKAPLMDFVQNSKSFAVVVSNENKKAVTTPESSIPPREQAFTPKSASPKWLNKRALGVLKTPVPFSSLCALVLTALPQASKVIPLGGTSFLIKFLDYDDMLHAVDNKPEAIESFFVEFRPWRAGDTAFNRLCWVLIKVTPPHAWSAEFFKLIRTMRLVWLSLNMTLLTGLGLPISRRLPVMMAGGTSFLIKFLDYDDMLHAVDNKPESIESFFVEFRPWRAGDVAFNRLCWVLIKGTPPHAWSAEFFKVLSMKVGLMVDWSQESMSRDRLDVAEVLILTSSSKFINCVFLFSIADKNYEIGVVESQYDPLDWSWSSHQPQATGDDGGASSSHSMQSPVDEILSSSNRQRIHSKSTPHDTALSEENVLPLSEDPFNLRPVIQKLAPEHAPSHPSRLSTQSPKLIPSELSSILGAHQSSSQSVTPTPEPENPINPI</sequence>
<evidence type="ECO:0000313" key="3">
    <source>
        <dbReference type="Proteomes" id="UP001141552"/>
    </source>
</evidence>
<feature type="compositionally biased region" description="Polar residues" evidence="1">
    <location>
        <begin position="1"/>
        <end position="11"/>
    </location>
</feature>
<dbReference type="PANTHER" id="PTHR34427">
    <property type="entry name" value="DUF4283 DOMAIN PROTEIN"/>
    <property type="match status" value="1"/>
</dbReference>
<keyword evidence="3" id="KW-1185">Reference proteome</keyword>
<dbReference type="PANTHER" id="PTHR34427:SF5">
    <property type="entry name" value="DUF4283 DOMAIN-CONTAINING PROTEIN"/>
    <property type="match status" value="1"/>
</dbReference>
<accession>A0A9Q0GFM0</accession>